<evidence type="ECO:0000313" key="3">
    <source>
        <dbReference type="Proteomes" id="UP001152622"/>
    </source>
</evidence>
<evidence type="ECO:0000256" key="1">
    <source>
        <dbReference type="SAM" id="MobiDB-lite"/>
    </source>
</evidence>
<gene>
    <name evidence="2" type="ORF">SKAU_G00036830</name>
</gene>
<reference evidence="2" key="1">
    <citation type="journal article" date="2023" name="Science">
        <title>Genome structures resolve the early diversification of teleost fishes.</title>
        <authorList>
            <person name="Parey E."/>
            <person name="Louis A."/>
            <person name="Montfort J."/>
            <person name="Bouchez O."/>
            <person name="Roques C."/>
            <person name="Iampietro C."/>
            <person name="Lluch J."/>
            <person name="Castinel A."/>
            <person name="Donnadieu C."/>
            <person name="Desvignes T."/>
            <person name="Floi Bucao C."/>
            <person name="Jouanno E."/>
            <person name="Wen M."/>
            <person name="Mejri S."/>
            <person name="Dirks R."/>
            <person name="Jansen H."/>
            <person name="Henkel C."/>
            <person name="Chen W.J."/>
            <person name="Zahm M."/>
            <person name="Cabau C."/>
            <person name="Klopp C."/>
            <person name="Thompson A.W."/>
            <person name="Robinson-Rechavi M."/>
            <person name="Braasch I."/>
            <person name="Lecointre G."/>
            <person name="Bobe J."/>
            <person name="Postlethwait J.H."/>
            <person name="Berthelot C."/>
            <person name="Roest Crollius H."/>
            <person name="Guiguen Y."/>
        </authorList>
    </citation>
    <scope>NUCLEOTIDE SEQUENCE</scope>
    <source>
        <strain evidence="2">WJC10195</strain>
    </source>
</reference>
<dbReference type="AlphaFoldDB" id="A0A9Q1JG20"/>
<proteinExistence type="predicted"/>
<feature type="region of interest" description="Disordered" evidence="1">
    <location>
        <begin position="117"/>
        <end position="148"/>
    </location>
</feature>
<protein>
    <submittedName>
        <fullName evidence="2">Uncharacterized protein</fullName>
    </submittedName>
</protein>
<keyword evidence="3" id="KW-1185">Reference proteome</keyword>
<dbReference type="Proteomes" id="UP001152622">
    <property type="component" value="Chromosome 1"/>
</dbReference>
<name>A0A9Q1JG20_SYNKA</name>
<sequence length="148" mass="15907">MPKFAECRRSELDVGNKFEKTTHEAIGRRGVIKDGFSASPRACWYSPWRGRHGNGTGDRAEPVETAPTEPGPIRVMKCGRAGEGSGIWKGGSTVPARGACHLLGTVRHFTAPPLAPFSSVTRKKTHGRLAADRRGNGPLKHGPVPAFL</sequence>
<accession>A0A9Q1JG20</accession>
<evidence type="ECO:0000313" key="2">
    <source>
        <dbReference type="EMBL" id="KAJ8382905.1"/>
    </source>
</evidence>
<dbReference type="EMBL" id="JAINUF010000001">
    <property type="protein sequence ID" value="KAJ8382905.1"/>
    <property type="molecule type" value="Genomic_DNA"/>
</dbReference>
<comment type="caution">
    <text evidence="2">The sequence shown here is derived from an EMBL/GenBank/DDBJ whole genome shotgun (WGS) entry which is preliminary data.</text>
</comment>
<organism evidence="2 3">
    <name type="scientific">Synaphobranchus kaupii</name>
    <name type="common">Kaup's arrowtooth eel</name>
    <dbReference type="NCBI Taxonomy" id="118154"/>
    <lineage>
        <taxon>Eukaryota</taxon>
        <taxon>Metazoa</taxon>
        <taxon>Chordata</taxon>
        <taxon>Craniata</taxon>
        <taxon>Vertebrata</taxon>
        <taxon>Euteleostomi</taxon>
        <taxon>Actinopterygii</taxon>
        <taxon>Neopterygii</taxon>
        <taxon>Teleostei</taxon>
        <taxon>Anguilliformes</taxon>
        <taxon>Synaphobranchidae</taxon>
        <taxon>Synaphobranchus</taxon>
    </lineage>
</organism>
<feature type="region of interest" description="Disordered" evidence="1">
    <location>
        <begin position="51"/>
        <end position="75"/>
    </location>
</feature>